<feature type="compositionally biased region" description="Polar residues" evidence="1">
    <location>
        <begin position="139"/>
        <end position="150"/>
    </location>
</feature>
<dbReference type="RefSeq" id="WP_021682390.1">
    <property type="nucleotide sequence ID" value="NZ_KI260415.1"/>
</dbReference>
<dbReference type="Pfam" id="PF13730">
    <property type="entry name" value="HTH_36"/>
    <property type="match status" value="1"/>
</dbReference>
<protein>
    <recommendedName>
        <fullName evidence="4">Helix-turn-helix domain-containing protein</fullName>
    </recommendedName>
</protein>
<name>U2KX78_9FIRM</name>
<dbReference type="InterPro" id="IPR036390">
    <property type="entry name" value="WH_DNA-bd_sf"/>
</dbReference>
<dbReference type="STRING" id="411473.RUMCAL_00926"/>
<accession>U2KX78</accession>
<dbReference type="Gene3D" id="1.10.10.10">
    <property type="entry name" value="Winged helix-like DNA-binding domain superfamily/Winged helix DNA-binding domain"/>
    <property type="match status" value="1"/>
</dbReference>
<keyword evidence="3" id="KW-1185">Reference proteome</keyword>
<dbReference type="HOGENOM" id="CLU_072522_1_1_9"/>
<dbReference type="InterPro" id="IPR036388">
    <property type="entry name" value="WH-like_DNA-bd_sf"/>
</dbReference>
<evidence type="ECO:0000313" key="2">
    <source>
        <dbReference type="EMBL" id="ERJ96710.1"/>
    </source>
</evidence>
<dbReference type="OrthoDB" id="7365718at2"/>
<organism evidence="2 3">
    <name type="scientific">Ruminococcus callidus ATCC 27760</name>
    <dbReference type="NCBI Taxonomy" id="411473"/>
    <lineage>
        <taxon>Bacteria</taxon>
        <taxon>Bacillati</taxon>
        <taxon>Bacillota</taxon>
        <taxon>Clostridia</taxon>
        <taxon>Eubacteriales</taxon>
        <taxon>Oscillospiraceae</taxon>
        <taxon>Ruminococcus</taxon>
    </lineage>
</organism>
<evidence type="ECO:0000256" key="1">
    <source>
        <dbReference type="SAM" id="MobiDB-lite"/>
    </source>
</evidence>
<gene>
    <name evidence="2" type="ORF">RUMCAL_00926</name>
</gene>
<dbReference type="PATRIC" id="fig|411473.3.peg.759"/>
<feature type="region of interest" description="Disordered" evidence="1">
    <location>
        <begin position="103"/>
        <end position="150"/>
    </location>
</feature>
<dbReference type="Proteomes" id="UP000016662">
    <property type="component" value="Unassembled WGS sequence"/>
</dbReference>
<evidence type="ECO:0000313" key="3">
    <source>
        <dbReference type="Proteomes" id="UP000016662"/>
    </source>
</evidence>
<comment type="caution">
    <text evidence="2">The sequence shown here is derived from an EMBL/GenBank/DDBJ whole genome shotgun (WGS) entry which is preliminary data.</text>
</comment>
<feature type="compositionally biased region" description="Basic residues" evidence="1">
    <location>
        <begin position="127"/>
        <end position="138"/>
    </location>
</feature>
<reference evidence="2 3" key="1">
    <citation type="submission" date="2013-07" db="EMBL/GenBank/DDBJ databases">
        <authorList>
            <person name="Weinstock G."/>
            <person name="Sodergren E."/>
            <person name="Wylie T."/>
            <person name="Fulton L."/>
            <person name="Fulton R."/>
            <person name="Fronick C."/>
            <person name="O'Laughlin M."/>
            <person name="Godfrey J."/>
            <person name="Miner T."/>
            <person name="Herter B."/>
            <person name="Appelbaum E."/>
            <person name="Cordes M."/>
            <person name="Lek S."/>
            <person name="Wollam A."/>
            <person name="Pepin K.H."/>
            <person name="Palsikar V.B."/>
            <person name="Mitreva M."/>
            <person name="Wilson R.K."/>
        </authorList>
    </citation>
    <scope>NUCLEOTIDE SEQUENCE [LARGE SCALE GENOMIC DNA]</scope>
    <source>
        <strain evidence="2 3">ATCC 27760</strain>
    </source>
</reference>
<dbReference type="SUPFAM" id="SSF46785">
    <property type="entry name" value="Winged helix' DNA-binding domain"/>
    <property type="match status" value="1"/>
</dbReference>
<dbReference type="AlphaFoldDB" id="U2KX78"/>
<dbReference type="EMBL" id="AWVF01000108">
    <property type="protein sequence ID" value="ERJ96710.1"/>
    <property type="molecule type" value="Genomic_DNA"/>
</dbReference>
<evidence type="ECO:0008006" key="4">
    <source>
        <dbReference type="Google" id="ProtNLM"/>
    </source>
</evidence>
<proteinExistence type="predicted"/>
<sequence length="264" mass="30382">MKDGNYYTVYGWMINRLKLKGTTLQLYAVIYGFSENGENECSGSLAYLAETTGCTKQTVLNALNKLEKLGYILKRQTRDDDGGLRNHYRVNLTAIEQRVSPQKAESGCGKNVETKAERPKKFTQPVKKTKCPQPKKRNAPSQKNRPYNTTRESIGFELCEGDARSEKQTFGDFQNVQLTENEYARLSELYGTQLPQTISSLSSYMASTGKHYRNHYATLFRWCQQDIQKAKNQGQQHHKYRNPERASEWLSENREFLETLSGLY</sequence>